<organism evidence="2 3">
    <name type="scientific">Punica granatum</name>
    <name type="common">Pomegranate</name>
    <dbReference type="NCBI Taxonomy" id="22663"/>
    <lineage>
        <taxon>Eukaryota</taxon>
        <taxon>Viridiplantae</taxon>
        <taxon>Streptophyta</taxon>
        <taxon>Embryophyta</taxon>
        <taxon>Tracheophyta</taxon>
        <taxon>Spermatophyta</taxon>
        <taxon>Magnoliopsida</taxon>
        <taxon>eudicotyledons</taxon>
        <taxon>Gunneridae</taxon>
        <taxon>Pentapetalae</taxon>
        <taxon>rosids</taxon>
        <taxon>malvids</taxon>
        <taxon>Myrtales</taxon>
        <taxon>Lythraceae</taxon>
        <taxon>Punica</taxon>
    </lineage>
</organism>
<evidence type="ECO:0000256" key="1">
    <source>
        <dbReference type="SAM" id="MobiDB-lite"/>
    </source>
</evidence>
<feature type="region of interest" description="Disordered" evidence="1">
    <location>
        <begin position="176"/>
        <end position="209"/>
    </location>
</feature>
<dbReference type="Proteomes" id="UP000233551">
    <property type="component" value="Unassembled WGS sequence"/>
</dbReference>
<comment type="caution">
    <text evidence="2">The sequence shown here is derived from an EMBL/GenBank/DDBJ whole genome shotgun (WGS) entry which is preliminary data.</text>
</comment>
<accession>A0A2I0KWR0</accession>
<gene>
    <name evidence="2" type="ORF">CRG98_006709</name>
</gene>
<proteinExistence type="predicted"/>
<name>A0A2I0KWR0_PUNGR</name>
<protein>
    <recommendedName>
        <fullName evidence="4">CCHC-type domain-containing protein</fullName>
    </recommendedName>
</protein>
<evidence type="ECO:0008006" key="4">
    <source>
        <dbReference type="Google" id="ProtNLM"/>
    </source>
</evidence>
<feature type="compositionally biased region" description="Basic and acidic residues" evidence="1">
    <location>
        <begin position="200"/>
        <end position="209"/>
    </location>
</feature>
<evidence type="ECO:0000313" key="2">
    <source>
        <dbReference type="EMBL" id="PKI72907.1"/>
    </source>
</evidence>
<dbReference type="AlphaFoldDB" id="A0A2I0KWR0"/>
<dbReference type="PANTHER" id="PTHR34222:SF79">
    <property type="entry name" value="RETROVIRUS-RELATED POL POLYPROTEIN FROM TRANSPOSON TNT 1-94"/>
    <property type="match status" value="1"/>
</dbReference>
<dbReference type="PANTHER" id="PTHR34222">
    <property type="entry name" value="GAG_PRE-INTEGRS DOMAIN-CONTAINING PROTEIN"/>
    <property type="match status" value="1"/>
</dbReference>
<evidence type="ECO:0000313" key="3">
    <source>
        <dbReference type="Proteomes" id="UP000233551"/>
    </source>
</evidence>
<keyword evidence="3" id="KW-1185">Reference proteome</keyword>
<sequence>MEKGEESSRMCAAQSEREMTHQFLMGLGFEFNTVRSNILSHEPAHSLNKVLAMILHEEDQNGAVFMGRVAGRKPELQGGNNQTYGGSRGGANGTGTKTCYHYGRPGHFKSACWLLHGYSANWNSKAMREKGKLGFSGRRMGEMIREAQTQPDGLQHGDGLGPNQFCRLEAHQARFERSSLSPNQISGLQAHQAQLGQPRPHHEEDDWSE</sequence>
<dbReference type="EMBL" id="PGOL01000305">
    <property type="protein sequence ID" value="PKI72907.1"/>
    <property type="molecule type" value="Genomic_DNA"/>
</dbReference>
<reference evidence="2 3" key="1">
    <citation type="submission" date="2017-11" db="EMBL/GenBank/DDBJ databases">
        <title>De-novo sequencing of pomegranate (Punica granatum L.) genome.</title>
        <authorList>
            <person name="Akparov Z."/>
            <person name="Amiraslanov A."/>
            <person name="Hajiyeva S."/>
            <person name="Abbasov M."/>
            <person name="Kaur K."/>
            <person name="Hamwieh A."/>
            <person name="Solovyev V."/>
            <person name="Salamov A."/>
            <person name="Braich B."/>
            <person name="Kosarev P."/>
            <person name="Mahmoud A."/>
            <person name="Hajiyev E."/>
            <person name="Babayeva S."/>
            <person name="Izzatullayeva V."/>
            <person name="Mammadov A."/>
            <person name="Mammadov A."/>
            <person name="Sharifova S."/>
            <person name="Ojaghi J."/>
            <person name="Eynullazada K."/>
            <person name="Bayramov B."/>
            <person name="Abdulazimova A."/>
            <person name="Shahmuradov I."/>
        </authorList>
    </citation>
    <scope>NUCLEOTIDE SEQUENCE [LARGE SCALE GENOMIC DNA]</scope>
    <source>
        <strain evidence="3">cv. AG2017</strain>
        <tissue evidence="2">Leaf</tissue>
    </source>
</reference>
<feature type="compositionally biased region" description="Polar residues" evidence="1">
    <location>
        <begin position="178"/>
        <end position="195"/>
    </location>
</feature>